<reference evidence="3" key="1">
    <citation type="journal article" date="2019" name="Int. J. Syst. Evol. Microbiol.">
        <title>The Global Catalogue of Microorganisms (GCM) 10K type strain sequencing project: providing services to taxonomists for standard genome sequencing and annotation.</title>
        <authorList>
            <consortium name="The Broad Institute Genomics Platform"/>
            <consortium name="The Broad Institute Genome Sequencing Center for Infectious Disease"/>
            <person name="Wu L."/>
            <person name="Ma J."/>
        </authorList>
    </citation>
    <scope>NUCLEOTIDE SEQUENCE [LARGE SCALE GENOMIC DNA]</scope>
    <source>
        <strain evidence="3">CGMCC 1.3240</strain>
    </source>
</reference>
<dbReference type="EMBL" id="JBHSOW010000106">
    <property type="protein sequence ID" value="MFC5652802.1"/>
    <property type="molecule type" value="Genomic_DNA"/>
</dbReference>
<evidence type="ECO:0000259" key="1">
    <source>
        <dbReference type="PROSITE" id="PS51733"/>
    </source>
</evidence>
<sequence length="282" mass="31580">MGAPWRFVHTGSRSPEENMAIDEAMLIAHSEGRTLPSVRFYGWNPPTLSIGYFQRVHKEIDVSRVMENGIGFVRRATGGRAVLHDQELTYSIIVSESYPGMPANVTDAYRVLSMGLLYGFQKLGLHAEMTGLAAQDSPQQVEKGITSPACFDSPSKYELVLEGKKIAGSAQMRARGMILQHGSVLLDLDTDLLFRLLLFKDVKAREEIKQTFDQKAAAINPCLQSKNGSPVTIREVEEAFRQGFAEGLETEFIVEKLSGYEEELAAKLVREKYGTQEWNFRR</sequence>
<dbReference type="Proteomes" id="UP001596047">
    <property type="component" value="Unassembled WGS sequence"/>
</dbReference>
<dbReference type="GO" id="GO:0016874">
    <property type="term" value="F:ligase activity"/>
    <property type="evidence" value="ECO:0007669"/>
    <property type="project" value="UniProtKB-KW"/>
</dbReference>
<organism evidence="2 3">
    <name type="scientific">Paenibacillus solisilvae</name>
    <dbReference type="NCBI Taxonomy" id="2486751"/>
    <lineage>
        <taxon>Bacteria</taxon>
        <taxon>Bacillati</taxon>
        <taxon>Bacillota</taxon>
        <taxon>Bacilli</taxon>
        <taxon>Bacillales</taxon>
        <taxon>Paenibacillaceae</taxon>
        <taxon>Paenibacillus</taxon>
    </lineage>
</organism>
<comment type="caution">
    <text evidence="2">The sequence shown here is derived from an EMBL/GenBank/DDBJ whole genome shotgun (WGS) entry which is preliminary data.</text>
</comment>
<dbReference type="SUPFAM" id="SSF55681">
    <property type="entry name" value="Class II aaRS and biotin synthetases"/>
    <property type="match status" value="1"/>
</dbReference>
<name>A0ABW0W6A8_9BACL</name>
<dbReference type="RefSeq" id="WP_379191457.1">
    <property type="nucleotide sequence ID" value="NZ_JBHSOW010000106.1"/>
</dbReference>
<keyword evidence="3" id="KW-1185">Reference proteome</keyword>
<feature type="domain" description="BPL/LPL catalytic" evidence="1">
    <location>
        <begin position="32"/>
        <end position="252"/>
    </location>
</feature>
<evidence type="ECO:0000313" key="2">
    <source>
        <dbReference type="EMBL" id="MFC5652802.1"/>
    </source>
</evidence>
<dbReference type="Pfam" id="PF21948">
    <property type="entry name" value="LplA-B_cat"/>
    <property type="match status" value="1"/>
</dbReference>
<dbReference type="PANTHER" id="PTHR43679:SF2">
    <property type="entry name" value="OCTANOYL-[GCVH]:PROTEIN N-OCTANOYLTRANSFERASE"/>
    <property type="match status" value="1"/>
</dbReference>
<dbReference type="CDD" id="cd16443">
    <property type="entry name" value="LplA"/>
    <property type="match status" value="1"/>
</dbReference>
<proteinExistence type="predicted"/>
<accession>A0ABW0W6A8</accession>
<keyword evidence="2" id="KW-0436">Ligase</keyword>
<dbReference type="InterPro" id="IPR050664">
    <property type="entry name" value="Octanoyltrans_LipM/LipL"/>
</dbReference>
<evidence type="ECO:0000313" key="3">
    <source>
        <dbReference type="Proteomes" id="UP001596047"/>
    </source>
</evidence>
<gene>
    <name evidence="2" type="ORF">ACFPYJ_27590</name>
</gene>
<protein>
    <submittedName>
        <fullName evidence="2">Biotin/lipoate A/B protein ligase family protein</fullName>
    </submittedName>
</protein>
<dbReference type="Gene3D" id="3.30.930.10">
    <property type="entry name" value="Bira Bifunctional Protein, Domain 2"/>
    <property type="match status" value="1"/>
</dbReference>
<dbReference type="PROSITE" id="PS51733">
    <property type="entry name" value="BPL_LPL_CATALYTIC"/>
    <property type="match status" value="1"/>
</dbReference>
<dbReference type="PANTHER" id="PTHR43679">
    <property type="entry name" value="OCTANOYLTRANSFERASE LIPM-RELATED"/>
    <property type="match status" value="1"/>
</dbReference>
<dbReference type="InterPro" id="IPR045864">
    <property type="entry name" value="aa-tRNA-synth_II/BPL/LPL"/>
</dbReference>
<dbReference type="InterPro" id="IPR004143">
    <property type="entry name" value="BPL_LPL_catalytic"/>
</dbReference>